<proteinExistence type="predicted"/>
<comment type="caution">
    <text evidence="1">The sequence shown here is derived from an EMBL/GenBank/DDBJ whole genome shotgun (WGS) entry which is preliminary data.</text>
</comment>
<gene>
    <name evidence="1" type="ORF">KIPB_015270</name>
</gene>
<dbReference type="EMBL" id="BDIP01008428">
    <property type="protein sequence ID" value="GIQ91838.1"/>
    <property type="molecule type" value="Genomic_DNA"/>
</dbReference>
<reference evidence="1 2" key="1">
    <citation type="journal article" date="2018" name="PLoS ONE">
        <title>The draft genome of Kipferlia bialata reveals reductive genome evolution in fornicate parasites.</title>
        <authorList>
            <person name="Tanifuji G."/>
            <person name="Takabayashi S."/>
            <person name="Kume K."/>
            <person name="Takagi M."/>
            <person name="Nakayama T."/>
            <person name="Kamikawa R."/>
            <person name="Inagaki Y."/>
            <person name="Hashimoto T."/>
        </authorList>
    </citation>
    <scope>NUCLEOTIDE SEQUENCE [LARGE SCALE GENOMIC DNA]</scope>
    <source>
        <strain evidence="1">NY0173</strain>
    </source>
</reference>
<organism evidence="1 2">
    <name type="scientific">Kipferlia bialata</name>
    <dbReference type="NCBI Taxonomy" id="797122"/>
    <lineage>
        <taxon>Eukaryota</taxon>
        <taxon>Metamonada</taxon>
        <taxon>Carpediemonas-like organisms</taxon>
        <taxon>Kipferlia</taxon>
    </lineage>
</organism>
<keyword evidence="2" id="KW-1185">Reference proteome</keyword>
<protein>
    <submittedName>
        <fullName evidence="1">Uncharacterized protein</fullName>
    </submittedName>
</protein>
<feature type="non-terminal residue" evidence="1">
    <location>
        <position position="1"/>
    </location>
</feature>
<name>A0A9K3DDC2_9EUKA</name>
<evidence type="ECO:0000313" key="1">
    <source>
        <dbReference type="EMBL" id="GIQ91838.1"/>
    </source>
</evidence>
<evidence type="ECO:0000313" key="2">
    <source>
        <dbReference type="Proteomes" id="UP000265618"/>
    </source>
</evidence>
<sequence length="217" mass="23539">TRQLETDIRYSTLLESQEPGGNLLMYCNSLGSQAVRYLITRFPIRMIHSLQGPPAFADGETAFEAGPANTPTTPPPTTFLDLDSVFALDDTIPFDLVMPLRPHRTDTSVTGISGLRIPDGLLRPGPDGNDGVVYSPYKNPNASLILGVQGAENNARVTVVGSVAPIVSDPEDPWGTYSYASRQLNRQLVGWTFQRSGVVRFCPDSPPTHRQTAGKAQ</sequence>
<dbReference type="Proteomes" id="UP000265618">
    <property type="component" value="Unassembled WGS sequence"/>
</dbReference>
<feature type="non-terminal residue" evidence="1">
    <location>
        <position position="217"/>
    </location>
</feature>
<accession>A0A9K3DDC2</accession>
<dbReference type="OrthoDB" id="29105at2759"/>
<dbReference type="AlphaFoldDB" id="A0A9K3DDC2"/>